<dbReference type="Pfam" id="PF06029">
    <property type="entry name" value="AlkA_N"/>
    <property type="match status" value="1"/>
</dbReference>
<feature type="region of interest" description="Disordered" evidence="3">
    <location>
        <begin position="1"/>
        <end position="23"/>
    </location>
</feature>
<dbReference type="InterPro" id="IPR037046">
    <property type="entry name" value="AlkA_N_sf"/>
</dbReference>
<dbReference type="GO" id="GO:0006307">
    <property type="term" value="P:DNA alkylation repair"/>
    <property type="evidence" value="ECO:0007669"/>
    <property type="project" value="TreeGrafter"/>
</dbReference>
<dbReference type="GO" id="GO:0008725">
    <property type="term" value="F:DNA-3-methyladenine glycosylase activity"/>
    <property type="evidence" value="ECO:0007669"/>
    <property type="project" value="TreeGrafter"/>
</dbReference>
<dbReference type="InterPro" id="IPR051912">
    <property type="entry name" value="Alkylbase_DNA_Glycosylase/TA"/>
</dbReference>
<dbReference type="HOGENOM" id="CLU_000445_72_3_11"/>
<dbReference type="Gene3D" id="1.10.340.30">
    <property type="entry name" value="Hypothetical protein, domain 2"/>
    <property type="match status" value="1"/>
</dbReference>
<reference evidence="5 6" key="1">
    <citation type="journal article" date="2013" name="Genome Announc.">
        <title>Draft genome sequence of an Actinobacterium, Brachybacterium muris strain UCD-AY4.</title>
        <authorList>
            <person name="Lo J.R."/>
            <person name="Lang J.M."/>
            <person name="Darling A.E."/>
            <person name="Eisen J.A."/>
            <person name="Coil D.A."/>
        </authorList>
    </citation>
    <scope>NUCLEOTIDE SEQUENCE [LARGE SCALE GENOMIC DNA]</scope>
    <source>
        <strain evidence="5 6">UCD-AY4</strain>
    </source>
</reference>
<evidence type="ECO:0000259" key="4">
    <source>
        <dbReference type="SMART" id="SM01009"/>
    </source>
</evidence>
<dbReference type="Proteomes" id="UP000019754">
    <property type="component" value="Unassembled WGS sequence"/>
</dbReference>
<feature type="compositionally biased region" description="Low complexity" evidence="3">
    <location>
        <begin position="11"/>
        <end position="23"/>
    </location>
</feature>
<dbReference type="RefSeq" id="WP_017822172.1">
    <property type="nucleotide sequence ID" value="NZ_AORC01000003.1"/>
</dbReference>
<gene>
    <name evidence="5" type="ORF">D641_0102270</name>
</gene>
<evidence type="ECO:0000313" key="6">
    <source>
        <dbReference type="Proteomes" id="UP000019754"/>
    </source>
</evidence>
<dbReference type="AlphaFoldDB" id="A0A022L0K3"/>
<dbReference type="SUPFAM" id="SSF48150">
    <property type="entry name" value="DNA-glycosylase"/>
    <property type="match status" value="1"/>
</dbReference>
<proteinExistence type="predicted"/>
<evidence type="ECO:0000313" key="5">
    <source>
        <dbReference type="EMBL" id="EYT50660.1"/>
    </source>
</evidence>
<dbReference type="EMBL" id="AORC01000003">
    <property type="protein sequence ID" value="EYT50660.1"/>
    <property type="molecule type" value="Genomic_DNA"/>
</dbReference>
<organism evidence="5 6">
    <name type="scientific">Brachybacterium muris UCD-AY4</name>
    <dbReference type="NCBI Taxonomy" id="1249481"/>
    <lineage>
        <taxon>Bacteria</taxon>
        <taxon>Bacillati</taxon>
        <taxon>Actinomycetota</taxon>
        <taxon>Actinomycetes</taxon>
        <taxon>Micrococcales</taxon>
        <taxon>Dermabacteraceae</taxon>
        <taxon>Brachybacterium</taxon>
    </lineage>
</organism>
<dbReference type="PANTHER" id="PTHR43003">
    <property type="entry name" value="DNA-3-METHYLADENINE GLYCOSYLASE"/>
    <property type="match status" value="1"/>
</dbReference>
<protein>
    <submittedName>
        <fullName evidence="5">AraC family transcriptional regulator</fullName>
    </submittedName>
</protein>
<dbReference type="InterPro" id="IPR010316">
    <property type="entry name" value="AlkA_N"/>
</dbReference>
<keyword evidence="2" id="KW-0234">DNA repair</keyword>
<dbReference type="GO" id="GO:0032131">
    <property type="term" value="F:alkylated DNA binding"/>
    <property type="evidence" value="ECO:0007669"/>
    <property type="project" value="TreeGrafter"/>
</dbReference>
<feature type="domain" description="DNA-3-methyladenine glycosylase AlkA N-terminal" evidence="4">
    <location>
        <begin position="28"/>
        <end position="145"/>
    </location>
</feature>
<evidence type="ECO:0000256" key="1">
    <source>
        <dbReference type="ARBA" id="ARBA00022763"/>
    </source>
</evidence>
<accession>A0A022L0K3</accession>
<comment type="caution">
    <text evidence="5">The sequence shown here is derived from an EMBL/GenBank/DDBJ whole genome shotgun (WGS) entry which is preliminary data.</text>
</comment>
<dbReference type="InterPro" id="IPR011257">
    <property type="entry name" value="DNA_glycosylase"/>
</dbReference>
<evidence type="ECO:0000256" key="2">
    <source>
        <dbReference type="ARBA" id="ARBA00023204"/>
    </source>
</evidence>
<name>A0A022L0K3_9MICO</name>
<evidence type="ECO:0000256" key="3">
    <source>
        <dbReference type="SAM" id="MobiDB-lite"/>
    </source>
</evidence>
<dbReference type="GO" id="GO:0032993">
    <property type="term" value="C:protein-DNA complex"/>
    <property type="evidence" value="ECO:0007669"/>
    <property type="project" value="TreeGrafter"/>
</dbReference>
<dbReference type="SUPFAM" id="SSF55945">
    <property type="entry name" value="TATA-box binding protein-like"/>
    <property type="match status" value="1"/>
</dbReference>
<sequence length="328" mass="34621">MHELTDDQRPAASATAGADTAKGAAPVHVELPVGRPFDGEGLASWFAHRAVPAVESMEGLVWTRAVRLPHGPAVLEVDLGAAGALPLVLRLADLRDHPAAVALTRRLLDLDADPVGIDHHLAAAVPQPAPLVAQRPGVRLPGTANITEALMWAIVGQQITTAQARDQITRATDLAGQALPEGLRTGSVTRLPVLPADAARTADAWFRGPGARRRALVAALTVDIDTGQPIDTLRAQLLALPGVGPWTADYVLLRAARATDSHPARDVALLGAARDLGIADDHGSLFEALQAASPWRSYASLHLWLHNSTLRPPPRRRRSAAPPVKDAP</sequence>
<keyword evidence="1" id="KW-0227">DNA damage</keyword>
<dbReference type="GO" id="GO:0005737">
    <property type="term" value="C:cytoplasm"/>
    <property type="evidence" value="ECO:0007669"/>
    <property type="project" value="TreeGrafter"/>
</dbReference>
<dbReference type="PANTHER" id="PTHR43003:SF13">
    <property type="entry name" value="DNA-3-METHYLADENINE GLYCOSYLASE 2"/>
    <property type="match status" value="1"/>
</dbReference>
<dbReference type="GO" id="GO:0006285">
    <property type="term" value="P:base-excision repair, AP site formation"/>
    <property type="evidence" value="ECO:0007669"/>
    <property type="project" value="TreeGrafter"/>
</dbReference>
<keyword evidence="6" id="KW-1185">Reference proteome</keyword>
<dbReference type="GO" id="GO:0043916">
    <property type="term" value="F:DNA-7-methylguanine glycosylase activity"/>
    <property type="evidence" value="ECO:0007669"/>
    <property type="project" value="TreeGrafter"/>
</dbReference>
<dbReference type="STRING" id="1249481.D641_0102270"/>
<dbReference type="SMART" id="SM01009">
    <property type="entry name" value="AlkA_N"/>
    <property type="match status" value="1"/>
</dbReference>
<dbReference type="Gene3D" id="3.30.310.20">
    <property type="entry name" value="DNA-3-methyladenine glycosylase AlkA, N-terminal domain"/>
    <property type="match status" value="1"/>
</dbReference>